<organism evidence="1 2">
    <name type="scientific">Alkalithermobacter paradoxus</name>
    <dbReference type="NCBI Taxonomy" id="29349"/>
    <lineage>
        <taxon>Bacteria</taxon>
        <taxon>Bacillati</taxon>
        <taxon>Bacillota</taxon>
        <taxon>Clostridia</taxon>
        <taxon>Peptostreptococcales</taxon>
        <taxon>Tepidibacteraceae</taxon>
        <taxon>Alkalithermobacter</taxon>
    </lineage>
</organism>
<gene>
    <name evidence="1" type="ORF">CLOTH_04680</name>
</gene>
<evidence type="ECO:0000313" key="2">
    <source>
        <dbReference type="Proteomes" id="UP000190140"/>
    </source>
</evidence>
<dbReference type="AlphaFoldDB" id="A0A1V4IC43"/>
<dbReference type="InterPro" id="IPR036280">
    <property type="entry name" value="Multihaem_cyt_sf"/>
</dbReference>
<sequence>MKKTNHELILEAKSLAENYYRSGKYLCSEAILAAINEVLECGLPKDYISLVSGFPVGMGGSGCSCGALTGAQAAIGLVHGRKKAGASNSKVMKLSQELHDEFKKKYKSACCRVLIKDYKFGSKEHKERCTNVTADTCEIAMTIILNNQGIVSKMLNLAKK</sequence>
<comment type="caution">
    <text evidence="1">The sequence shown here is derived from an EMBL/GenBank/DDBJ whole genome shotgun (WGS) entry which is preliminary data.</text>
</comment>
<dbReference type="RefSeq" id="WP_331721966.1">
    <property type="nucleotide sequence ID" value="NZ_MZGW01000001.1"/>
</dbReference>
<dbReference type="SUPFAM" id="SSF48695">
    <property type="entry name" value="Multiheme cytochromes"/>
    <property type="match status" value="1"/>
</dbReference>
<dbReference type="Pfam" id="PF09719">
    <property type="entry name" value="C_GCAxxG_C_C"/>
    <property type="match status" value="1"/>
</dbReference>
<protein>
    <submittedName>
        <fullName evidence="1">Putative redox-active protein</fullName>
    </submittedName>
</protein>
<proteinExistence type="predicted"/>
<dbReference type="STRING" id="29349.CLOTH_04680"/>
<dbReference type="EMBL" id="MZGW01000001">
    <property type="protein sequence ID" value="OPJ57185.1"/>
    <property type="molecule type" value="Genomic_DNA"/>
</dbReference>
<dbReference type="Proteomes" id="UP000190140">
    <property type="component" value="Unassembled WGS sequence"/>
</dbReference>
<dbReference type="NCBIfam" id="TIGR01909">
    <property type="entry name" value="C_GCAxxG_C_C"/>
    <property type="match status" value="1"/>
</dbReference>
<keyword evidence="2" id="KW-1185">Reference proteome</keyword>
<reference evidence="1 2" key="1">
    <citation type="submission" date="2017-03" db="EMBL/GenBank/DDBJ databases">
        <title>Genome sequence of Clostridium thermoalcaliphilum DSM 7309.</title>
        <authorList>
            <person name="Poehlein A."/>
            <person name="Daniel R."/>
        </authorList>
    </citation>
    <scope>NUCLEOTIDE SEQUENCE [LARGE SCALE GENOMIC DNA]</scope>
    <source>
        <strain evidence="1 2">DSM 7309</strain>
    </source>
</reference>
<name>A0A1V4IC43_9FIRM</name>
<evidence type="ECO:0000313" key="1">
    <source>
        <dbReference type="EMBL" id="OPJ57185.1"/>
    </source>
</evidence>
<dbReference type="InterPro" id="IPR010181">
    <property type="entry name" value="CGCAxxGCC_motif"/>
</dbReference>
<accession>A0A1V4IC43</accession>